<sequence length="519" mass="56562">MKPSHTDLIERYFDGGLASDELRVLETLLLENPAVREEFLVFGNMEGSLQEWGAARTTESRHALIAEIRKASARRHLRRRAVFCLAAAALLALGLWAGLRGPGVWKERPSIVTADISPDSVLGTSHAIATFRGGALVSMDGRAVGETLERGGYRLPTGTAALETVEGTQVSCMAPAGFSLPDSRQIALSEGIFLIRHPAMPGILRITAGGMSFSLEEGECVMRVSRSSCEVLLESGRMIEGTGGPLLGIGRATLFREGGLAEEVPDAGPLREVGARLRKDTFARSNSGGVLPSLLDDPALVICYDFEPDPADASRVVNRARRGSRQRDGIVIGATSAPDRRRSGQVMEFSHHTDRIRLRADIESTELTFAAWVLVTGLDRRYNSLFMSDDFLPGGVHWQMGNAGYLGLCSRVDSYYQDAKTPPIIGPVNYGEWHHLATTCNAVTGEVSHYLDGRIISSSRFNGIPTFHFVTAEIGNWRPANLEGIEAEIIRNFMGKMDDFCLFTRVLSSDEIASLAREK</sequence>
<evidence type="ECO:0000313" key="3">
    <source>
        <dbReference type="Proteomes" id="UP000676169"/>
    </source>
</evidence>
<keyword evidence="1" id="KW-1133">Transmembrane helix</keyword>
<organism evidence="2 3">
    <name type="scientific">Luteolibacter ambystomatis</name>
    <dbReference type="NCBI Taxonomy" id="2824561"/>
    <lineage>
        <taxon>Bacteria</taxon>
        <taxon>Pseudomonadati</taxon>
        <taxon>Verrucomicrobiota</taxon>
        <taxon>Verrucomicrobiia</taxon>
        <taxon>Verrucomicrobiales</taxon>
        <taxon>Verrucomicrobiaceae</taxon>
        <taxon>Luteolibacter</taxon>
    </lineage>
</organism>
<proteinExistence type="predicted"/>
<dbReference type="Gene3D" id="2.60.120.200">
    <property type="match status" value="1"/>
</dbReference>
<accession>A0A975PH21</accession>
<keyword evidence="3" id="KW-1185">Reference proteome</keyword>
<evidence type="ECO:0000313" key="2">
    <source>
        <dbReference type="EMBL" id="QUE53155.1"/>
    </source>
</evidence>
<dbReference type="KEGG" id="lamb:KBB96_09705"/>
<dbReference type="SUPFAM" id="SSF49899">
    <property type="entry name" value="Concanavalin A-like lectins/glucanases"/>
    <property type="match status" value="1"/>
</dbReference>
<dbReference type="Pfam" id="PF13385">
    <property type="entry name" value="Laminin_G_3"/>
    <property type="match status" value="1"/>
</dbReference>
<keyword evidence="1" id="KW-0472">Membrane</keyword>
<dbReference type="RefSeq" id="WP_211634499.1">
    <property type="nucleotide sequence ID" value="NZ_CP073100.1"/>
</dbReference>
<reference evidence="2" key="1">
    <citation type="submission" date="2021-04" db="EMBL/GenBank/DDBJ databases">
        <title>Luteolibacter sp. 32A isolated from the skin of an Anderson's salamander (Ambystoma andersonii).</title>
        <authorList>
            <person name="Spergser J."/>
            <person name="Busse H.-J."/>
        </authorList>
    </citation>
    <scope>NUCLEOTIDE SEQUENCE</scope>
    <source>
        <strain evidence="2">32A</strain>
    </source>
</reference>
<dbReference type="EMBL" id="CP073100">
    <property type="protein sequence ID" value="QUE53155.1"/>
    <property type="molecule type" value="Genomic_DNA"/>
</dbReference>
<dbReference type="GO" id="GO:0016989">
    <property type="term" value="F:sigma factor antagonist activity"/>
    <property type="evidence" value="ECO:0007669"/>
    <property type="project" value="TreeGrafter"/>
</dbReference>
<name>A0A975PH21_9BACT</name>
<keyword evidence="1" id="KW-0812">Transmembrane</keyword>
<gene>
    <name evidence="2" type="ORF">KBB96_09705</name>
</gene>
<dbReference type="InterPro" id="IPR012373">
    <property type="entry name" value="Ferrdict_sens_TM"/>
</dbReference>
<evidence type="ECO:0000256" key="1">
    <source>
        <dbReference type="SAM" id="Phobius"/>
    </source>
</evidence>
<protein>
    <submittedName>
        <fullName evidence="2">LamG domain-containing protein</fullName>
    </submittedName>
</protein>
<dbReference type="Proteomes" id="UP000676169">
    <property type="component" value="Chromosome"/>
</dbReference>
<dbReference type="InterPro" id="IPR013320">
    <property type="entry name" value="ConA-like_dom_sf"/>
</dbReference>
<dbReference type="PANTHER" id="PTHR30273:SF2">
    <property type="entry name" value="PROTEIN FECR"/>
    <property type="match status" value="1"/>
</dbReference>
<feature type="transmembrane region" description="Helical" evidence="1">
    <location>
        <begin position="81"/>
        <end position="99"/>
    </location>
</feature>
<dbReference type="PANTHER" id="PTHR30273">
    <property type="entry name" value="PERIPLASMIC SIGNAL SENSOR AND SIGMA FACTOR ACTIVATOR FECR-RELATED"/>
    <property type="match status" value="1"/>
</dbReference>
<dbReference type="AlphaFoldDB" id="A0A975PH21"/>